<evidence type="ECO:0000313" key="3">
    <source>
        <dbReference type="Proteomes" id="UP001500668"/>
    </source>
</evidence>
<gene>
    <name evidence="2" type="ORF">GCM10010394_45740</name>
</gene>
<organism evidence="2 3">
    <name type="scientific">Streptomyces crystallinus</name>
    <dbReference type="NCBI Taxonomy" id="68191"/>
    <lineage>
        <taxon>Bacteria</taxon>
        <taxon>Bacillati</taxon>
        <taxon>Actinomycetota</taxon>
        <taxon>Actinomycetes</taxon>
        <taxon>Kitasatosporales</taxon>
        <taxon>Streptomycetaceae</taxon>
        <taxon>Streptomyces</taxon>
    </lineage>
</organism>
<evidence type="ECO:0000313" key="2">
    <source>
        <dbReference type="EMBL" id="GAA0610708.1"/>
    </source>
</evidence>
<protein>
    <submittedName>
        <fullName evidence="2">Uncharacterized protein</fullName>
    </submittedName>
</protein>
<accession>A0ABN1GFX2</accession>
<feature type="region of interest" description="Disordered" evidence="1">
    <location>
        <begin position="77"/>
        <end position="148"/>
    </location>
</feature>
<feature type="region of interest" description="Disordered" evidence="1">
    <location>
        <begin position="1"/>
        <end position="20"/>
    </location>
</feature>
<reference evidence="3" key="1">
    <citation type="journal article" date="2019" name="Int. J. Syst. Evol. Microbiol.">
        <title>The Global Catalogue of Microorganisms (GCM) 10K type strain sequencing project: providing services to taxonomists for standard genome sequencing and annotation.</title>
        <authorList>
            <consortium name="The Broad Institute Genomics Platform"/>
            <consortium name="The Broad Institute Genome Sequencing Center for Infectious Disease"/>
            <person name="Wu L."/>
            <person name="Ma J."/>
        </authorList>
    </citation>
    <scope>NUCLEOTIDE SEQUENCE [LARGE SCALE GENOMIC DNA]</scope>
    <source>
        <strain evidence="3">JCM 5067</strain>
    </source>
</reference>
<dbReference type="EMBL" id="BAAACA010000031">
    <property type="protein sequence ID" value="GAA0610708.1"/>
    <property type="molecule type" value="Genomic_DNA"/>
</dbReference>
<name>A0ABN1GFX2_9ACTN</name>
<comment type="caution">
    <text evidence="2">The sequence shown here is derived from an EMBL/GenBank/DDBJ whole genome shotgun (WGS) entry which is preliminary data.</text>
</comment>
<proteinExistence type="predicted"/>
<dbReference type="Proteomes" id="UP001500668">
    <property type="component" value="Unassembled WGS sequence"/>
</dbReference>
<sequence>MDPVTARLPPLVPTTPHGSMRGGALLSRFPVDEAQGGVDTVRALLAPRRGDDPLMDLVLIDGEPLLLPVEPRPAVALDHGPRPVPDELPAVLLRGAGGGRRDGCDRRCAAPASTRTANPDASEHQRTNPDRNDPSPHHAPRPKGVSGS</sequence>
<evidence type="ECO:0000256" key="1">
    <source>
        <dbReference type="SAM" id="MobiDB-lite"/>
    </source>
</evidence>
<feature type="compositionally biased region" description="Basic and acidic residues" evidence="1">
    <location>
        <begin position="121"/>
        <end position="136"/>
    </location>
</feature>
<feature type="compositionally biased region" description="Basic and acidic residues" evidence="1">
    <location>
        <begin position="99"/>
        <end position="108"/>
    </location>
</feature>
<keyword evidence="3" id="KW-1185">Reference proteome</keyword>